<dbReference type="AlphaFoldDB" id="A0A8X6F0I3"/>
<evidence type="ECO:0000256" key="1">
    <source>
        <dbReference type="SAM" id="MobiDB-lite"/>
    </source>
</evidence>
<comment type="caution">
    <text evidence="2">The sequence shown here is derived from an EMBL/GenBank/DDBJ whole genome shotgun (WGS) entry which is preliminary data.</text>
</comment>
<reference evidence="2" key="1">
    <citation type="submission" date="2020-07" db="EMBL/GenBank/DDBJ databases">
        <title>Multicomponent nature underlies the extraordinary mechanical properties of spider dragline silk.</title>
        <authorList>
            <person name="Kono N."/>
            <person name="Nakamura H."/>
            <person name="Mori M."/>
            <person name="Yoshida Y."/>
            <person name="Ohtoshi R."/>
            <person name="Malay A.D."/>
            <person name="Moran D.A.P."/>
            <person name="Tomita M."/>
            <person name="Numata K."/>
            <person name="Arakawa K."/>
        </authorList>
    </citation>
    <scope>NUCLEOTIDE SEQUENCE</scope>
</reference>
<gene>
    <name evidence="2" type="ORF">TNCT_714451</name>
</gene>
<name>A0A8X6F0I3_TRICU</name>
<sequence length="33" mass="3599">ESADCQGHSNSLTYHLSEGRSPEKSMSCENVKS</sequence>
<feature type="region of interest" description="Disordered" evidence="1">
    <location>
        <begin position="1"/>
        <end position="33"/>
    </location>
</feature>
<feature type="non-terminal residue" evidence="2">
    <location>
        <position position="1"/>
    </location>
</feature>
<protein>
    <submittedName>
        <fullName evidence="2">Uncharacterized protein</fullName>
    </submittedName>
</protein>
<keyword evidence="3" id="KW-1185">Reference proteome</keyword>
<proteinExistence type="predicted"/>
<dbReference type="Proteomes" id="UP000887116">
    <property type="component" value="Unassembled WGS sequence"/>
</dbReference>
<dbReference type="EMBL" id="BMAO01030161">
    <property type="protein sequence ID" value="GFQ66146.1"/>
    <property type="molecule type" value="Genomic_DNA"/>
</dbReference>
<organism evidence="2 3">
    <name type="scientific">Trichonephila clavata</name>
    <name type="common">Joro spider</name>
    <name type="synonym">Nephila clavata</name>
    <dbReference type="NCBI Taxonomy" id="2740835"/>
    <lineage>
        <taxon>Eukaryota</taxon>
        <taxon>Metazoa</taxon>
        <taxon>Ecdysozoa</taxon>
        <taxon>Arthropoda</taxon>
        <taxon>Chelicerata</taxon>
        <taxon>Arachnida</taxon>
        <taxon>Araneae</taxon>
        <taxon>Araneomorphae</taxon>
        <taxon>Entelegynae</taxon>
        <taxon>Araneoidea</taxon>
        <taxon>Nephilidae</taxon>
        <taxon>Trichonephila</taxon>
    </lineage>
</organism>
<evidence type="ECO:0000313" key="3">
    <source>
        <dbReference type="Proteomes" id="UP000887116"/>
    </source>
</evidence>
<accession>A0A8X6F0I3</accession>
<evidence type="ECO:0000313" key="2">
    <source>
        <dbReference type="EMBL" id="GFQ66146.1"/>
    </source>
</evidence>